<name>K0TI46_THAOC</name>
<feature type="compositionally biased region" description="Polar residues" evidence="1">
    <location>
        <begin position="10"/>
        <end position="20"/>
    </location>
</feature>
<sequence length="181" mass="19237">MGASHHTRGPYSSTSGSGGQLNTLSKSKFDALSSRGTAVFRYAAVCEGGACNRGAPPIQPIARHWSMNGLLLVGIVSLAFYLAMGSDGFHKNFVGRNDNEKRDDQRQHKVSDVAAGVVAYDISGQFHRCLATQLGSATFDVEPPLPPQHALQSVMKELNAAKTLCPNATLVAVLDGAEIIR</sequence>
<accession>K0TI46</accession>
<protein>
    <submittedName>
        <fullName evidence="2">Uncharacterized protein</fullName>
    </submittedName>
</protein>
<keyword evidence="3" id="KW-1185">Reference proteome</keyword>
<dbReference type="EMBL" id="AGNL01001205">
    <property type="protein sequence ID" value="EJK77185.1"/>
    <property type="molecule type" value="Genomic_DNA"/>
</dbReference>
<feature type="region of interest" description="Disordered" evidence="1">
    <location>
        <begin position="1"/>
        <end position="20"/>
    </location>
</feature>
<comment type="caution">
    <text evidence="2">The sequence shown here is derived from an EMBL/GenBank/DDBJ whole genome shotgun (WGS) entry which is preliminary data.</text>
</comment>
<proteinExistence type="predicted"/>
<gene>
    <name evidence="2" type="ORF">THAOC_01000</name>
</gene>
<evidence type="ECO:0000313" key="3">
    <source>
        <dbReference type="Proteomes" id="UP000266841"/>
    </source>
</evidence>
<evidence type="ECO:0000313" key="2">
    <source>
        <dbReference type="EMBL" id="EJK77185.1"/>
    </source>
</evidence>
<dbReference type="AlphaFoldDB" id="K0TI46"/>
<reference evidence="2 3" key="1">
    <citation type="journal article" date="2012" name="Genome Biol.">
        <title>Genome and low-iron response of an oceanic diatom adapted to chronic iron limitation.</title>
        <authorList>
            <person name="Lommer M."/>
            <person name="Specht M."/>
            <person name="Roy A.S."/>
            <person name="Kraemer L."/>
            <person name="Andreson R."/>
            <person name="Gutowska M.A."/>
            <person name="Wolf J."/>
            <person name="Bergner S.V."/>
            <person name="Schilhabel M.B."/>
            <person name="Klostermeier U.C."/>
            <person name="Beiko R.G."/>
            <person name="Rosenstiel P."/>
            <person name="Hippler M."/>
            <person name="Laroche J."/>
        </authorList>
    </citation>
    <scope>NUCLEOTIDE SEQUENCE [LARGE SCALE GENOMIC DNA]</scope>
    <source>
        <strain evidence="2 3">CCMP1005</strain>
    </source>
</reference>
<dbReference type="Proteomes" id="UP000266841">
    <property type="component" value="Unassembled WGS sequence"/>
</dbReference>
<organism evidence="2 3">
    <name type="scientific">Thalassiosira oceanica</name>
    <name type="common">Marine diatom</name>
    <dbReference type="NCBI Taxonomy" id="159749"/>
    <lineage>
        <taxon>Eukaryota</taxon>
        <taxon>Sar</taxon>
        <taxon>Stramenopiles</taxon>
        <taxon>Ochrophyta</taxon>
        <taxon>Bacillariophyta</taxon>
        <taxon>Coscinodiscophyceae</taxon>
        <taxon>Thalassiosirophycidae</taxon>
        <taxon>Thalassiosirales</taxon>
        <taxon>Thalassiosiraceae</taxon>
        <taxon>Thalassiosira</taxon>
    </lineage>
</organism>
<evidence type="ECO:0000256" key="1">
    <source>
        <dbReference type="SAM" id="MobiDB-lite"/>
    </source>
</evidence>